<organism evidence="1 2">
    <name type="scientific">Colletotrichum truncatum</name>
    <name type="common">Anthracnose fungus</name>
    <name type="synonym">Colletotrichum capsici</name>
    <dbReference type="NCBI Taxonomy" id="5467"/>
    <lineage>
        <taxon>Eukaryota</taxon>
        <taxon>Fungi</taxon>
        <taxon>Dikarya</taxon>
        <taxon>Ascomycota</taxon>
        <taxon>Pezizomycotina</taxon>
        <taxon>Sordariomycetes</taxon>
        <taxon>Hypocreomycetidae</taxon>
        <taxon>Glomerellales</taxon>
        <taxon>Glomerellaceae</taxon>
        <taxon>Colletotrichum</taxon>
        <taxon>Colletotrichum truncatum species complex</taxon>
    </lineage>
</organism>
<dbReference type="Proteomes" id="UP000805649">
    <property type="component" value="Unassembled WGS sequence"/>
</dbReference>
<proteinExistence type="predicted"/>
<dbReference type="EMBL" id="VUJX02000008">
    <property type="protein sequence ID" value="KAL0933351.1"/>
    <property type="molecule type" value="Genomic_DNA"/>
</dbReference>
<accession>A0ACC3YNR5</accession>
<evidence type="ECO:0000313" key="1">
    <source>
        <dbReference type="EMBL" id="KAL0933351.1"/>
    </source>
</evidence>
<keyword evidence="2" id="KW-1185">Reference proteome</keyword>
<name>A0ACC3YNR5_COLTU</name>
<reference evidence="1 2" key="1">
    <citation type="journal article" date="2020" name="Phytopathology">
        <title>Genome Sequence Resources of Colletotrichum truncatum, C. plurivorum, C. musicola, and C. sojae: Four Species Pathogenic to Soybean (Glycine max).</title>
        <authorList>
            <person name="Rogerio F."/>
            <person name="Boufleur T.R."/>
            <person name="Ciampi-Guillardi M."/>
            <person name="Sukno S.A."/>
            <person name="Thon M.R."/>
            <person name="Massola Junior N.S."/>
            <person name="Baroncelli R."/>
        </authorList>
    </citation>
    <scope>NUCLEOTIDE SEQUENCE [LARGE SCALE GENOMIC DNA]</scope>
    <source>
        <strain evidence="1 2">CMES1059</strain>
    </source>
</reference>
<sequence length="1190" mass="131747">MSNRVPDIIALPTGEHKSTQQQSLHSNLVPDQIALPSGEPKAKQPELPQQPELEEYIDPRLLQVQPQLPQHHSPNGYLPETPQDLPPTPSSDGFYGYQSSLPQQPPQMPLRSDPSGNFNIGLLAEANENYLLAGQSTFNPSPPQDHAPQEQHIQHQAEPEDPEHYFKSCNFCRKGRHHCSGERPCNVCVTVNVRCEYELLPGAGAKVSRNRKRNLDVAAGSQPVAPNDPSAKRRKTGQFQQQPEIQRPPLHRIKSPHNLTENGSCDHCSAGGNEGKDCDANHAEQIECSQCTKYRNLADPNHICKVRGGGEYWQKRFANSRPLYPNTDSEASCCAGCKKKRTAHKPQMCDIDIQVKIGCTPCRRQGRLCEAYNERRANGTLQGESTAAEQMWNRPDPSDGDLAPGRRPWWRHLCEACIPELDNKRWTPCSWINDFRLGEYKCLTCTEKGRRCVDPWTKREFTEPYVYPGHGDHLVIDGKSVNRIGNRKCGNCRVNHHSCRGFDGPTGFACSKCTAWGLRCMVQREPGKPAVELPHPDRKLIGWTRNTGDTGHLFVACVTCRMKGRNCDRKRPCDSCVKFGSQCDAFLGGGGRCRRDENLTGADSPDYYMALGYGPGGVDTSRWDVPENELIGPNRPKWVVTNVQPTQQQQEQHHRSEAQNVLPREYGGVEAAPDGLRRNPPRSKRAPRSLQPARSTKRGGGASSASQQQQLLPGTSSTQTPTPTSEGVGEKYDAFWNSFSPIKGSYWDDATRVNTPVGSSPRYFGDNLAAAEATQNGKDWESWVTDFNDFNDFNAAPQSMAPFEGRPQNLDEIQRIVGEDVVMSDVDAERLANEIIDPILREMAADIRNAEAEEDKEQKSILGQVRDAMTAFCRDARFVPVELRHYPIPDLFEVPEQARVPGPERILLQLTDQPGAAPRQPFARSANPTAQEQHLQGLLVKWKKPGFNVLNSIPDQPLAEGNLWNPEGNDNRTCEEWQTSPANGQRCNRPVPNGAACENLEHMVRPTAYMVCDGCDGKSKTSLFEGAQPLTHGEFMRMRAYACDACSGREKAAADFGAPGKPAHALTGCMCGLKILGRRLCMHHRWGLATQLMVQTMFVAEWAVANYGPDACLFCKGGGTGKTDLGGDFLGSLVYLCLNCQGVVAESFEPALRDGVQRWLGGTVPATLVKQHWGSVLPPPHSPPPADMPS</sequence>
<evidence type="ECO:0000313" key="2">
    <source>
        <dbReference type="Proteomes" id="UP000805649"/>
    </source>
</evidence>
<comment type="caution">
    <text evidence="1">The sequence shown here is derived from an EMBL/GenBank/DDBJ whole genome shotgun (WGS) entry which is preliminary data.</text>
</comment>
<gene>
    <name evidence="1" type="ORF">CTRU02_212314</name>
</gene>
<protein>
    <submittedName>
        <fullName evidence="1">Uncharacterized protein</fullName>
    </submittedName>
</protein>